<name>A0A6S7IL35_PARCT</name>
<gene>
    <name evidence="1" type="ORF">PACLA_8A014850</name>
</gene>
<protein>
    <submittedName>
        <fullName evidence="1">Uncharacterized protein</fullName>
    </submittedName>
</protein>
<keyword evidence="2" id="KW-1185">Reference proteome</keyword>
<dbReference type="OrthoDB" id="6015654at2759"/>
<dbReference type="AlphaFoldDB" id="A0A6S7IL35"/>
<proteinExistence type="predicted"/>
<dbReference type="EMBL" id="CACRXK020009998">
    <property type="protein sequence ID" value="CAB4018427.1"/>
    <property type="molecule type" value="Genomic_DNA"/>
</dbReference>
<reference evidence="1" key="1">
    <citation type="submission" date="2020-04" db="EMBL/GenBank/DDBJ databases">
        <authorList>
            <person name="Alioto T."/>
            <person name="Alioto T."/>
            <person name="Gomez Garrido J."/>
        </authorList>
    </citation>
    <scope>NUCLEOTIDE SEQUENCE</scope>
    <source>
        <strain evidence="1">A484AB</strain>
    </source>
</reference>
<dbReference type="Proteomes" id="UP001152795">
    <property type="component" value="Unassembled WGS sequence"/>
</dbReference>
<accession>A0A6S7IL35</accession>
<comment type="caution">
    <text evidence="1">The sequence shown here is derived from an EMBL/GenBank/DDBJ whole genome shotgun (WGS) entry which is preliminary data.</text>
</comment>
<organism evidence="1 2">
    <name type="scientific">Paramuricea clavata</name>
    <name type="common">Red gorgonian</name>
    <name type="synonym">Violescent sea-whip</name>
    <dbReference type="NCBI Taxonomy" id="317549"/>
    <lineage>
        <taxon>Eukaryota</taxon>
        <taxon>Metazoa</taxon>
        <taxon>Cnidaria</taxon>
        <taxon>Anthozoa</taxon>
        <taxon>Octocorallia</taxon>
        <taxon>Malacalcyonacea</taxon>
        <taxon>Plexauridae</taxon>
        <taxon>Paramuricea</taxon>
    </lineage>
</organism>
<evidence type="ECO:0000313" key="2">
    <source>
        <dbReference type="Proteomes" id="UP001152795"/>
    </source>
</evidence>
<evidence type="ECO:0000313" key="1">
    <source>
        <dbReference type="EMBL" id="CAB4018427.1"/>
    </source>
</evidence>
<sequence length="115" mass="13301">MPEHKKLWNDWCDQYHLELIDKNLNGIPTPPKPFVEMEEAELNSWLSKVDFAKLEDGNERKFKVTVPTKQELCKNSQTTKTDVINLPLSLEDNSTLNGTASIFEEFSIFFSLPKK</sequence>